<evidence type="ECO:0000313" key="2">
    <source>
        <dbReference type="RefSeq" id="XP_016932998.3"/>
    </source>
</evidence>
<dbReference type="GeneID" id="108012210"/>
<accession>A0AB39ZCF9</accession>
<name>A0AB39ZCF9_DROSZ</name>
<gene>
    <name evidence="2" type="primary">LOC108012210</name>
</gene>
<protein>
    <submittedName>
        <fullName evidence="2">Uncharacterized protein</fullName>
    </submittedName>
</protein>
<organism evidence="1 2">
    <name type="scientific">Drosophila suzukii</name>
    <name type="common">Spotted-wing drosophila fruit fly</name>
    <dbReference type="NCBI Taxonomy" id="28584"/>
    <lineage>
        <taxon>Eukaryota</taxon>
        <taxon>Metazoa</taxon>
        <taxon>Ecdysozoa</taxon>
        <taxon>Arthropoda</taxon>
        <taxon>Hexapoda</taxon>
        <taxon>Insecta</taxon>
        <taxon>Pterygota</taxon>
        <taxon>Neoptera</taxon>
        <taxon>Endopterygota</taxon>
        <taxon>Diptera</taxon>
        <taxon>Brachycera</taxon>
        <taxon>Muscomorpha</taxon>
        <taxon>Ephydroidea</taxon>
        <taxon>Drosophilidae</taxon>
        <taxon>Drosophila</taxon>
        <taxon>Sophophora</taxon>
    </lineage>
</organism>
<proteinExistence type="predicted"/>
<reference evidence="2" key="1">
    <citation type="submission" date="2025-08" db="UniProtKB">
        <authorList>
            <consortium name="RefSeq"/>
        </authorList>
    </citation>
    <scope>IDENTIFICATION</scope>
</reference>
<sequence length="45" mass="5359">MIRTRRSKKTRRVPMEEIANFDDDPEFRVLLMDIIRVLESIPEAA</sequence>
<dbReference type="RefSeq" id="XP_016932998.3">
    <property type="nucleotide sequence ID" value="XM_017077509.3"/>
</dbReference>
<dbReference type="Proteomes" id="UP001652628">
    <property type="component" value="Chromosome 2L"/>
</dbReference>
<evidence type="ECO:0000313" key="1">
    <source>
        <dbReference type="Proteomes" id="UP001652628"/>
    </source>
</evidence>
<keyword evidence="1" id="KW-1185">Reference proteome</keyword>
<dbReference type="AlphaFoldDB" id="A0AB39ZCF9"/>